<dbReference type="Gene3D" id="1.10.1200.10">
    <property type="entry name" value="ACP-like"/>
    <property type="match status" value="1"/>
</dbReference>
<dbReference type="KEGG" id="rjg:CCGE525_14185"/>
<dbReference type="Pfam" id="PF00550">
    <property type="entry name" value="PP-binding"/>
    <property type="match status" value="1"/>
</dbReference>
<dbReference type="OrthoDB" id="8162906at2"/>
<reference evidence="2 3" key="1">
    <citation type="submission" date="2018-10" db="EMBL/GenBank/DDBJ databases">
        <title>Rhizobium etli, R. leguminosarum and a new Rhizobium genospecies from Phaseolus dumosus.</title>
        <authorList>
            <person name="Ramirez-Puebla S.T."/>
            <person name="Rogel-Hernandez M.A."/>
            <person name="Guerrero G."/>
            <person name="Ormeno-Orrillo E."/>
            <person name="Martinez-Romero J.C."/>
            <person name="Negrete-Yankelevich S."/>
            <person name="Martinez-Romero E."/>
        </authorList>
    </citation>
    <scope>NUCLEOTIDE SEQUENCE [LARGE SCALE GENOMIC DNA]</scope>
    <source>
        <strain evidence="2 3">CCGE525</strain>
    </source>
</reference>
<sequence>MTIMVIDKLRATVGNLLAARGDRNPFSETEPLFTTGRLDSLAATELIVALEQDYGLDLATADFDISALDTLRDLSKLVAALHS</sequence>
<dbReference type="PROSITE" id="PS50075">
    <property type="entry name" value="CARRIER"/>
    <property type="match status" value="1"/>
</dbReference>
<dbReference type="SUPFAM" id="SSF47336">
    <property type="entry name" value="ACP-like"/>
    <property type="match status" value="1"/>
</dbReference>
<dbReference type="Proteomes" id="UP000282195">
    <property type="component" value="Chromosome"/>
</dbReference>
<dbReference type="EMBL" id="CP032694">
    <property type="protein sequence ID" value="AYG59830.1"/>
    <property type="molecule type" value="Genomic_DNA"/>
</dbReference>
<feature type="domain" description="Carrier" evidence="1">
    <location>
        <begin position="1"/>
        <end position="82"/>
    </location>
</feature>
<keyword evidence="3" id="KW-1185">Reference proteome</keyword>
<gene>
    <name evidence="2" type="ORF">CCGE525_14185</name>
</gene>
<dbReference type="AlphaFoldDB" id="A0A387FKB2"/>
<evidence type="ECO:0000313" key="3">
    <source>
        <dbReference type="Proteomes" id="UP000282195"/>
    </source>
</evidence>
<proteinExistence type="predicted"/>
<evidence type="ECO:0000313" key="2">
    <source>
        <dbReference type="EMBL" id="AYG59830.1"/>
    </source>
</evidence>
<protein>
    <submittedName>
        <fullName evidence="2">Acyl carrier protein</fullName>
    </submittedName>
</protein>
<dbReference type="InterPro" id="IPR009081">
    <property type="entry name" value="PP-bd_ACP"/>
</dbReference>
<organism evidence="2 3">
    <name type="scientific">Rhizobium jaguaris</name>
    <dbReference type="NCBI Taxonomy" id="1312183"/>
    <lineage>
        <taxon>Bacteria</taxon>
        <taxon>Pseudomonadati</taxon>
        <taxon>Pseudomonadota</taxon>
        <taxon>Alphaproteobacteria</taxon>
        <taxon>Hyphomicrobiales</taxon>
        <taxon>Rhizobiaceae</taxon>
        <taxon>Rhizobium/Agrobacterium group</taxon>
        <taxon>Rhizobium</taxon>
    </lineage>
</organism>
<dbReference type="RefSeq" id="WP_120704833.1">
    <property type="nucleotide sequence ID" value="NZ_CP032694.1"/>
</dbReference>
<accession>A0A387FKB2</accession>
<evidence type="ECO:0000259" key="1">
    <source>
        <dbReference type="PROSITE" id="PS50075"/>
    </source>
</evidence>
<name>A0A387FKB2_9HYPH</name>
<dbReference type="InterPro" id="IPR036736">
    <property type="entry name" value="ACP-like_sf"/>
</dbReference>